<reference evidence="1 2" key="1">
    <citation type="submission" date="2015-01" db="EMBL/GenBank/DDBJ databases">
        <title>Genome Assembly of Bacillus badius MTCC 1458.</title>
        <authorList>
            <person name="Verma A."/>
            <person name="Khatri I."/>
            <person name="Mual P."/>
            <person name="Subramanian S."/>
            <person name="Krishnamurthi S."/>
        </authorList>
    </citation>
    <scope>NUCLEOTIDE SEQUENCE [LARGE SCALE GENOMIC DNA]</scope>
    <source>
        <strain evidence="1 2">MTCC 1458</strain>
    </source>
</reference>
<name>A0ABR5AU77_BACBA</name>
<comment type="caution">
    <text evidence="1">The sequence shown here is derived from an EMBL/GenBank/DDBJ whole genome shotgun (WGS) entry which is preliminary data.</text>
</comment>
<dbReference type="EMBL" id="JXLP01000009">
    <property type="protein sequence ID" value="KIL78283.1"/>
    <property type="molecule type" value="Genomic_DNA"/>
</dbReference>
<protein>
    <submittedName>
        <fullName evidence="1">Uncharacterized protein</fullName>
    </submittedName>
</protein>
<evidence type="ECO:0000313" key="2">
    <source>
        <dbReference type="Proteomes" id="UP000031982"/>
    </source>
</evidence>
<proteinExistence type="predicted"/>
<organism evidence="1 2">
    <name type="scientific">Bacillus badius</name>
    <dbReference type="NCBI Taxonomy" id="1455"/>
    <lineage>
        <taxon>Bacteria</taxon>
        <taxon>Bacillati</taxon>
        <taxon>Bacillota</taxon>
        <taxon>Bacilli</taxon>
        <taxon>Bacillales</taxon>
        <taxon>Bacillaceae</taxon>
        <taxon>Pseudobacillus</taxon>
    </lineage>
</organism>
<sequence>MEAQKEKLTQAEWFSEAPVNGIFRLLQLFSTIFFKNLLSAI</sequence>
<evidence type="ECO:0000313" key="1">
    <source>
        <dbReference type="EMBL" id="KIL78283.1"/>
    </source>
</evidence>
<keyword evidence="2" id="KW-1185">Reference proteome</keyword>
<gene>
    <name evidence="1" type="ORF">SD77_3963</name>
</gene>
<dbReference type="Proteomes" id="UP000031982">
    <property type="component" value="Unassembled WGS sequence"/>
</dbReference>
<accession>A0ABR5AU77</accession>